<dbReference type="AlphaFoldDB" id="A0A2U2AF15"/>
<organism evidence="12 13">
    <name type="scientific">Ignatzschineria ureiclastica</name>
    <dbReference type="NCBI Taxonomy" id="472582"/>
    <lineage>
        <taxon>Bacteria</taxon>
        <taxon>Pseudomonadati</taxon>
        <taxon>Pseudomonadota</taxon>
        <taxon>Gammaproteobacteria</taxon>
        <taxon>Cardiobacteriales</taxon>
        <taxon>Ignatzschineriaceae</taxon>
        <taxon>Ignatzschineria</taxon>
    </lineage>
</organism>
<protein>
    <recommendedName>
        <fullName evidence="3 11">DNA-directed RNA polymerase subunit omega</fullName>
        <shortName evidence="11">RNAP omega subunit</shortName>
        <ecNumber evidence="2 11">2.7.7.6</ecNumber>
    </recommendedName>
    <alternativeName>
        <fullName evidence="9 11">RNA polymerase omega subunit</fullName>
    </alternativeName>
    <alternativeName>
        <fullName evidence="8 11">Transcriptase subunit omega</fullName>
    </alternativeName>
</protein>
<sequence>MARVTVQDCLEKVDNRFQLVTVAAKRARQLERGEEPTVPRTSKASKPTVIALREIAKGGISADEINAKEAAYNVEF</sequence>
<dbReference type="Proteomes" id="UP000245020">
    <property type="component" value="Unassembled WGS sequence"/>
</dbReference>
<evidence type="ECO:0000256" key="1">
    <source>
        <dbReference type="ARBA" id="ARBA00006711"/>
    </source>
</evidence>
<dbReference type="GO" id="GO:0003677">
    <property type="term" value="F:DNA binding"/>
    <property type="evidence" value="ECO:0007669"/>
    <property type="project" value="UniProtKB-UniRule"/>
</dbReference>
<comment type="subunit">
    <text evidence="11">The RNAP catalytic core consists of 2 alpha, 1 beta, 1 beta' and 1 omega subunit. When a sigma factor is associated with the core the holoenzyme is formed, which can initiate transcription.</text>
</comment>
<dbReference type="Pfam" id="PF01192">
    <property type="entry name" value="RNA_pol_Rpb6"/>
    <property type="match status" value="1"/>
</dbReference>
<dbReference type="GO" id="GO:0006351">
    <property type="term" value="P:DNA-templated transcription"/>
    <property type="evidence" value="ECO:0007669"/>
    <property type="project" value="UniProtKB-UniRule"/>
</dbReference>
<comment type="function">
    <text evidence="11">Promotes RNA polymerase assembly. Latches the N- and C-terminal regions of the beta' subunit thereby facilitating its interaction with the beta and alpha subunits.</text>
</comment>
<accession>A0A2U2AF15</accession>
<dbReference type="PANTHER" id="PTHR34476:SF1">
    <property type="entry name" value="DNA-DIRECTED RNA POLYMERASE SUBUNIT OMEGA"/>
    <property type="match status" value="1"/>
</dbReference>
<keyword evidence="7 11" id="KW-0804">Transcription</keyword>
<dbReference type="SUPFAM" id="SSF63562">
    <property type="entry name" value="RPB6/omega subunit-like"/>
    <property type="match status" value="1"/>
</dbReference>
<dbReference type="GO" id="GO:0000428">
    <property type="term" value="C:DNA-directed RNA polymerase complex"/>
    <property type="evidence" value="ECO:0007669"/>
    <property type="project" value="UniProtKB-KW"/>
</dbReference>
<dbReference type="GO" id="GO:0003899">
    <property type="term" value="F:DNA-directed RNA polymerase activity"/>
    <property type="evidence" value="ECO:0007669"/>
    <property type="project" value="UniProtKB-UniRule"/>
</dbReference>
<evidence type="ECO:0000256" key="10">
    <source>
        <dbReference type="ARBA" id="ARBA00048552"/>
    </source>
</evidence>
<dbReference type="PANTHER" id="PTHR34476">
    <property type="entry name" value="DNA-DIRECTED RNA POLYMERASE SUBUNIT OMEGA"/>
    <property type="match status" value="1"/>
</dbReference>
<evidence type="ECO:0000256" key="2">
    <source>
        <dbReference type="ARBA" id="ARBA00012418"/>
    </source>
</evidence>
<dbReference type="SMART" id="SM01409">
    <property type="entry name" value="RNA_pol_Rpb6"/>
    <property type="match status" value="1"/>
</dbReference>
<dbReference type="Gene3D" id="3.90.940.10">
    <property type="match status" value="1"/>
</dbReference>
<dbReference type="EC" id="2.7.7.6" evidence="2 11"/>
<gene>
    <name evidence="11" type="primary">rpoZ</name>
    <name evidence="12" type="ORF">DC083_05045</name>
</gene>
<comment type="similarity">
    <text evidence="1 11">Belongs to the RNA polymerase subunit omega family.</text>
</comment>
<reference evidence="13" key="1">
    <citation type="submission" date="2018-05" db="EMBL/GenBank/DDBJ databases">
        <title>Ignatzschineria dubaiensis sp. nov., isolated from necrotic foot tissues of dromedaries (Camelus dromedarius) and associated maggots in Dubai, United Arab Emirates.</title>
        <authorList>
            <person name="Tsang C.C."/>
            <person name="Tang J.Y.M."/>
            <person name="Fong J.Y.H."/>
            <person name="Kinne J."/>
            <person name="Lee H.H."/>
            <person name="Joseph M."/>
            <person name="Jose S."/>
            <person name="Schuster R.K."/>
            <person name="Tang Y."/>
            <person name="Sivakumar S."/>
            <person name="Chen J.H.K."/>
            <person name="Teng J.L.L."/>
            <person name="Lau S.K.P."/>
            <person name="Wernery U."/>
            <person name="Woo P.C.Y."/>
        </authorList>
    </citation>
    <scope>NUCLEOTIDE SEQUENCE [LARGE SCALE GENOMIC DNA]</scope>
    <source>
        <strain evidence="13">KCTC 22644</strain>
    </source>
</reference>
<keyword evidence="13" id="KW-1185">Reference proteome</keyword>
<dbReference type="InterPro" id="IPR006110">
    <property type="entry name" value="Pol_omega/Rpo6/RPB6"/>
</dbReference>
<dbReference type="OrthoDB" id="9796300at2"/>
<evidence type="ECO:0000256" key="3">
    <source>
        <dbReference type="ARBA" id="ARBA00013725"/>
    </source>
</evidence>
<dbReference type="InterPro" id="IPR003716">
    <property type="entry name" value="DNA-dir_RNA_pol_omega"/>
</dbReference>
<dbReference type="EMBL" id="QEWQ01000003">
    <property type="protein sequence ID" value="PWD81258.1"/>
    <property type="molecule type" value="Genomic_DNA"/>
</dbReference>
<dbReference type="InterPro" id="IPR036161">
    <property type="entry name" value="RPB6/omega-like_sf"/>
</dbReference>
<evidence type="ECO:0000256" key="7">
    <source>
        <dbReference type="ARBA" id="ARBA00023163"/>
    </source>
</evidence>
<proteinExistence type="inferred from homology"/>
<evidence type="ECO:0000256" key="4">
    <source>
        <dbReference type="ARBA" id="ARBA00022478"/>
    </source>
</evidence>
<dbReference type="HAMAP" id="MF_00366">
    <property type="entry name" value="RNApol_bact_RpoZ"/>
    <property type="match status" value="1"/>
</dbReference>
<comment type="caution">
    <text evidence="12">The sequence shown here is derived from an EMBL/GenBank/DDBJ whole genome shotgun (WGS) entry which is preliminary data.</text>
</comment>
<keyword evidence="4 11" id="KW-0240">DNA-directed RNA polymerase</keyword>
<evidence type="ECO:0000256" key="11">
    <source>
        <dbReference type="HAMAP-Rule" id="MF_00366"/>
    </source>
</evidence>
<evidence type="ECO:0000313" key="12">
    <source>
        <dbReference type="EMBL" id="PWD81258.1"/>
    </source>
</evidence>
<dbReference type="NCBIfam" id="TIGR00690">
    <property type="entry name" value="rpoZ"/>
    <property type="match status" value="1"/>
</dbReference>
<keyword evidence="6 11" id="KW-0548">Nucleotidyltransferase</keyword>
<dbReference type="RefSeq" id="WP_109189154.1">
    <property type="nucleotide sequence ID" value="NZ_BMYA01000003.1"/>
</dbReference>
<evidence type="ECO:0000256" key="5">
    <source>
        <dbReference type="ARBA" id="ARBA00022679"/>
    </source>
</evidence>
<comment type="catalytic activity">
    <reaction evidence="10 11">
        <text>RNA(n) + a ribonucleoside 5'-triphosphate = RNA(n+1) + diphosphate</text>
        <dbReference type="Rhea" id="RHEA:21248"/>
        <dbReference type="Rhea" id="RHEA-COMP:14527"/>
        <dbReference type="Rhea" id="RHEA-COMP:17342"/>
        <dbReference type="ChEBI" id="CHEBI:33019"/>
        <dbReference type="ChEBI" id="CHEBI:61557"/>
        <dbReference type="ChEBI" id="CHEBI:140395"/>
        <dbReference type="EC" id="2.7.7.6"/>
    </reaction>
</comment>
<keyword evidence="5 11" id="KW-0808">Transferase</keyword>
<evidence type="ECO:0000313" key="13">
    <source>
        <dbReference type="Proteomes" id="UP000245020"/>
    </source>
</evidence>
<name>A0A2U2AF15_9GAMM</name>
<evidence type="ECO:0000256" key="6">
    <source>
        <dbReference type="ARBA" id="ARBA00022695"/>
    </source>
</evidence>
<evidence type="ECO:0000256" key="9">
    <source>
        <dbReference type="ARBA" id="ARBA00030998"/>
    </source>
</evidence>
<evidence type="ECO:0000256" key="8">
    <source>
        <dbReference type="ARBA" id="ARBA00029924"/>
    </source>
</evidence>